<dbReference type="AlphaFoldDB" id="A0A1H5PP82"/>
<keyword evidence="1" id="KW-0732">Signal</keyword>
<dbReference type="OrthoDB" id="3700666at2"/>
<sequence length="161" mass="16526">MKRIIIILVAVLGLLGFISTPAVAQSGHFIEGGGNAPQCVDIGTQVLCTGKVAGLGGTTFEITVEATGIAEVVCINPGGNRAPGQDTEVTVSGTTTPLPTPRNGQFRFSITSDDPEPLPPTPTCPNNQWTPDIVDVAFTQATLTLLEDGVVSDVVTVPVGS</sequence>
<proteinExistence type="predicted"/>
<evidence type="ECO:0000313" key="2">
    <source>
        <dbReference type="EMBL" id="SEF15630.1"/>
    </source>
</evidence>
<name>A0A1H5PP82_9ACTN</name>
<evidence type="ECO:0000313" key="3">
    <source>
        <dbReference type="Proteomes" id="UP000181980"/>
    </source>
</evidence>
<evidence type="ECO:0008006" key="4">
    <source>
        <dbReference type="Google" id="ProtNLM"/>
    </source>
</evidence>
<gene>
    <name evidence="2" type="ORF">SAMN04488561_5025</name>
</gene>
<feature type="signal peptide" evidence="1">
    <location>
        <begin position="1"/>
        <end position="24"/>
    </location>
</feature>
<protein>
    <recommendedName>
        <fullName evidence="4">Neocarzinostatin family protein</fullName>
    </recommendedName>
</protein>
<dbReference type="Proteomes" id="UP000181980">
    <property type="component" value="Unassembled WGS sequence"/>
</dbReference>
<keyword evidence="3" id="KW-1185">Reference proteome</keyword>
<evidence type="ECO:0000256" key="1">
    <source>
        <dbReference type="SAM" id="SignalP"/>
    </source>
</evidence>
<dbReference type="EMBL" id="FNUC01000004">
    <property type="protein sequence ID" value="SEF15630.1"/>
    <property type="molecule type" value="Genomic_DNA"/>
</dbReference>
<organism evidence="2 3">
    <name type="scientific">Jiangella alba</name>
    <dbReference type="NCBI Taxonomy" id="561176"/>
    <lineage>
        <taxon>Bacteria</taxon>
        <taxon>Bacillati</taxon>
        <taxon>Actinomycetota</taxon>
        <taxon>Actinomycetes</taxon>
        <taxon>Jiangellales</taxon>
        <taxon>Jiangellaceae</taxon>
        <taxon>Jiangella</taxon>
    </lineage>
</organism>
<feature type="chain" id="PRO_5010311156" description="Neocarzinostatin family protein" evidence="1">
    <location>
        <begin position="25"/>
        <end position="161"/>
    </location>
</feature>
<dbReference type="RefSeq" id="WP_083288204.1">
    <property type="nucleotide sequence ID" value="NZ_FNUC01000004.1"/>
</dbReference>
<accession>A0A1H5PP82</accession>
<reference evidence="3" key="1">
    <citation type="submission" date="2016-10" db="EMBL/GenBank/DDBJ databases">
        <authorList>
            <person name="Varghese N."/>
            <person name="Submissions S."/>
        </authorList>
    </citation>
    <scope>NUCLEOTIDE SEQUENCE [LARGE SCALE GENOMIC DNA]</scope>
    <source>
        <strain evidence="3">DSM 45237</strain>
    </source>
</reference>